<proteinExistence type="predicted"/>
<gene>
    <name evidence="1" type="ORF">niasHT_028034</name>
</gene>
<sequence length="80" mass="9054">MEEIGLIGTKAKTDQSLLNQNAEIGNGSHWGEAKRWHWHFNVNRRKESALRGFSAICDCEGFAIGGRRPEKSDNAKQRDK</sequence>
<evidence type="ECO:0000313" key="2">
    <source>
        <dbReference type="Proteomes" id="UP001620626"/>
    </source>
</evidence>
<comment type="caution">
    <text evidence="1">The sequence shown here is derived from an EMBL/GenBank/DDBJ whole genome shotgun (WGS) entry which is preliminary data.</text>
</comment>
<dbReference type="Proteomes" id="UP001620626">
    <property type="component" value="Unassembled WGS sequence"/>
</dbReference>
<dbReference type="EMBL" id="JBICBT010000783">
    <property type="protein sequence ID" value="KAL3101278.1"/>
    <property type="molecule type" value="Genomic_DNA"/>
</dbReference>
<accession>A0ABD2KEK0</accession>
<dbReference type="AlphaFoldDB" id="A0ABD2KEK0"/>
<reference evidence="1 2" key="1">
    <citation type="submission" date="2024-10" db="EMBL/GenBank/DDBJ databases">
        <authorList>
            <person name="Kim D."/>
        </authorList>
    </citation>
    <scope>NUCLEOTIDE SEQUENCE [LARGE SCALE GENOMIC DNA]</scope>
    <source>
        <strain evidence="1">BH-2024</strain>
    </source>
</reference>
<name>A0ABD2KEK0_9BILA</name>
<evidence type="ECO:0000313" key="1">
    <source>
        <dbReference type="EMBL" id="KAL3101278.1"/>
    </source>
</evidence>
<keyword evidence="2" id="KW-1185">Reference proteome</keyword>
<organism evidence="1 2">
    <name type="scientific">Heterodera trifolii</name>
    <dbReference type="NCBI Taxonomy" id="157864"/>
    <lineage>
        <taxon>Eukaryota</taxon>
        <taxon>Metazoa</taxon>
        <taxon>Ecdysozoa</taxon>
        <taxon>Nematoda</taxon>
        <taxon>Chromadorea</taxon>
        <taxon>Rhabditida</taxon>
        <taxon>Tylenchina</taxon>
        <taxon>Tylenchomorpha</taxon>
        <taxon>Tylenchoidea</taxon>
        <taxon>Heteroderidae</taxon>
        <taxon>Heteroderinae</taxon>
        <taxon>Heterodera</taxon>
    </lineage>
</organism>
<protein>
    <submittedName>
        <fullName evidence="1">Uncharacterized protein</fullName>
    </submittedName>
</protein>